<evidence type="ECO:0000313" key="2">
    <source>
        <dbReference type="EMBL" id="GGE26368.1"/>
    </source>
</evidence>
<feature type="region of interest" description="Disordered" evidence="1">
    <location>
        <begin position="48"/>
        <end position="86"/>
    </location>
</feature>
<accession>A0A8J2VIV2</accession>
<dbReference type="RefSeq" id="WP_188648769.1">
    <property type="nucleotide sequence ID" value="NZ_BMHQ01000012.1"/>
</dbReference>
<evidence type="ECO:0000256" key="1">
    <source>
        <dbReference type="SAM" id="MobiDB-lite"/>
    </source>
</evidence>
<comment type="caution">
    <text evidence="2">The sequence shown here is derived from an EMBL/GenBank/DDBJ whole genome shotgun (WGS) entry which is preliminary data.</text>
</comment>
<feature type="compositionally biased region" description="Basic residues" evidence="1">
    <location>
        <begin position="73"/>
        <end position="86"/>
    </location>
</feature>
<proteinExistence type="predicted"/>
<dbReference type="EMBL" id="BMHQ01000012">
    <property type="protein sequence ID" value="GGE26368.1"/>
    <property type="molecule type" value="Genomic_DNA"/>
</dbReference>
<keyword evidence="3" id="KW-1185">Reference proteome</keyword>
<organism evidence="2 3">
    <name type="scientific">Marinithermofilum abyssi</name>
    <dbReference type="NCBI Taxonomy" id="1571185"/>
    <lineage>
        <taxon>Bacteria</taxon>
        <taxon>Bacillati</taxon>
        <taxon>Bacillota</taxon>
        <taxon>Bacilli</taxon>
        <taxon>Bacillales</taxon>
        <taxon>Thermoactinomycetaceae</taxon>
        <taxon>Marinithermofilum</taxon>
    </lineage>
</organism>
<reference evidence="2" key="2">
    <citation type="submission" date="2020-09" db="EMBL/GenBank/DDBJ databases">
        <authorList>
            <person name="Sun Q."/>
            <person name="Zhou Y."/>
        </authorList>
    </citation>
    <scope>NUCLEOTIDE SEQUENCE</scope>
    <source>
        <strain evidence="2">CGMCC 1.15179</strain>
    </source>
</reference>
<evidence type="ECO:0000313" key="3">
    <source>
        <dbReference type="Proteomes" id="UP000625210"/>
    </source>
</evidence>
<sequence>MSVSSLFNTAGCYTEIQIVRFHIRENRGNVNIGNTINFGPFNSENTVGGQEIIGEPGRETTSEPTPGLEPRGVKKQGVRHKENRRS</sequence>
<protein>
    <submittedName>
        <fullName evidence="2">Uncharacterized protein</fullName>
    </submittedName>
</protein>
<dbReference type="AlphaFoldDB" id="A0A8J2VIV2"/>
<dbReference type="Proteomes" id="UP000625210">
    <property type="component" value="Unassembled WGS sequence"/>
</dbReference>
<reference evidence="2" key="1">
    <citation type="journal article" date="2014" name="Int. J. Syst. Evol. Microbiol.">
        <title>Complete genome sequence of Corynebacterium casei LMG S-19264T (=DSM 44701T), isolated from a smear-ripened cheese.</title>
        <authorList>
            <consortium name="US DOE Joint Genome Institute (JGI-PGF)"/>
            <person name="Walter F."/>
            <person name="Albersmeier A."/>
            <person name="Kalinowski J."/>
            <person name="Ruckert C."/>
        </authorList>
    </citation>
    <scope>NUCLEOTIDE SEQUENCE</scope>
    <source>
        <strain evidence="2">CGMCC 1.15179</strain>
    </source>
</reference>
<gene>
    <name evidence="2" type="ORF">GCM10011571_30710</name>
</gene>
<name>A0A8J2VIV2_9BACL</name>